<gene>
    <name evidence="1" type="ORF">CS022_17805</name>
</gene>
<protein>
    <submittedName>
        <fullName evidence="1">Uncharacterized protein</fullName>
    </submittedName>
</protein>
<organism evidence="1 2">
    <name type="scientific">Veronia nyctiphanis</name>
    <dbReference type="NCBI Taxonomy" id="1278244"/>
    <lineage>
        <taxon>Bacteria</taxon>
        <taxon>Pseudomonadati</taxon>
        <taxon>Pseudomonadota</taxon>
        <taxon>Gammaproteobacteria</taxon>
        <taxon>Vibrionales</taxon>
        <taxon>Vibrionaceae</taxon>
        <taxon>Veronia</taxon>
    </lineage>
</organism>
<evidence type="ECO:0000313" key="1">
    <source>
        <dbReference type="EMBL" id="RXJ72123.1"/>
    </source>
</evidence>
<dbReference type="Proteomes" id="UP000290287">
    <property type="component" value="Unassembled WGS sequence"/>
</dbReference>
<name>A0A4Q0YNR7_9GAMM</name>
<dbReference type="RefSeq" id="WP_129123392.1">
    <property type="nucleotide sequence ID" value="NZ_PEIB01000026.1"/>
</dbReference>
<dbReference type="EMBL" id="PEIB01000026">
    <property type="protein sequence ID" value="RXJ72123.1"/>
    <property type="molecule type" value="Genomic_DNA"/>
</dbReference>
<dbReference type="OrthoDB" id="9821666at2"/>
<reference evidence="1 2" key="1">
    <citation type="submission" date="2017-10" db="EMBL/GenBank/DDBJ databases">
        <title>Nyctiphanis sp. nov., isolated from the stomach of the euphausiid Nyctiphanes simplex (Hansen, 1911) in the Gulf of California.</title>
        <authorList>
            <person name="Gomez-Gil B."/>
            <person name="Aguilar-Mendez M."/>
            <person name="Lopez-Cortes A."/>
            <person name="Gomez-Gutierrez J."/>
            <person name="Roque A."/>
            <person name="Lang E."/>
            <person name="Gonzalez-Castillo A."/>
        </authorList>
    </citation>
    <scope>NUCLEOTIDE SEQUENCE [LARGE SCALE GENOMIC DNA]</scope>
    <source>
        <strain evidence="1 2">CAIM 600</strain>
    </source>
</reference>
<accession>A0A4Q0YNR7</accession>
<sequence length="208" mass="23584">MLKVFWSVLFTCLIVFANCSVAGIRYLPANGESYPILTINMAEPMVTNLSISRPEFSLPVDNLNRNTWLLEGEQTSECIVDTLQPLFGRVVYLSLVMPSKLINTELSTRKELDHDVPLLLSFRQHNINLPCHKNIAYISLPSVKELGRQWGTVMEKRSGCCEGHVRVSQFVVLHPNDLSYPFTIISPDPKKAEQTLMSLYQEVSMVQK</sequence>
<evidence type="ECO:0000313" key="2">
    <source>
        <dbReference type="Proteomes" id="UP000290287"/>
    </source>
</evidence>
<dbReference type="AlphaFoldDB" id="A0A4Q0YNR7"/>
<comment type="caution">
    <text evidence="1">The sequence shown here is derived from an EMBL/GenBank/DDBJ whole genome shotgun (WGS) entry which is preliminary data.</text>
</comment>
<keyword evidence="2" id="KW-1185">Reference proteome</keyword>
<proteinExistence type="predicted"/>